<feature type="region of interest" description="Disordered" evidence="1">
    <location>
        <begin position="1"/>
        <end position="39"/>
    </location>
</feature>
<reference evidence="2" key="1">
    <citation type="submission" date="2015-04" db="UniProtKB">
        <authorList>
            <consortium name="EnsemblPlants"/>
        </authorList>
    </citation>
    <scope>IDENTIFICATION</scope>
</reference>
<evidence type="ECO:0000313" key="3">
    <source>
        <dbReference type="Proteomes" id="UP000026962"/>
    </source>
</evidence>
<dbReference type="Gramene" id="OPUNC01G27560.1">
    <property type="protein sequence ID" value="OPUNC01G27560.1"/>
    <property type="gene ID" value="OPUNC01G27560"/>
</dbReference>
<dbReference type="HOGENOM" id="CLU_187941_0_0_1"/>
<keyword evidence="3" id="KW-1185">Reference proteome</keyword>
<accession>A0A0E0JMV4</accession>
<dbReference type="EnsemblPlants" id="OPUNC01G27560.1">
    <property type="protein sequence ID" value="OPUNC01G27560.1"/>
    <property type="gene ID" value="OPUNC01G27560"/>
</dbReference>
<dbReference type="Proteomes" id="UP000026962">
    <property type="component" value="Chromosome 1"/>
</dbReference>
<dbReference type="STRING" id="4537.A0A0E0JMV4"/>
<evidence type="ECO:0000313" key="2">
    <source>
        <dbReference type="EnsemblPlants" id="OPUNC01G27560.1"/>
    </source>
</evidence>
<organism evidence="2">
    <name type="scientific">Oryza punctata</name>
    <name type="common">Red rice</name>
    <dbReference type="NCBI Taxonomy" id="4537"/>
    <lineage>
        <taxon>Eukaryota</taxon>
        <taxon>Viridiplantae</taxon>
        <taxon>Streptophyta</taxon>
        <taxon>Embryophyta</taxon>
        <taxon>Tracheophyta</taxon>
        <taxon>Spermatophyta</taxon>
        <taxon>Magnoliopsida</taxon>
        <taxon>Liliopsida</taxon>
        <taxon>Poales</taxon>
        <taxon>Poaceae</taxon>
        <taxon>BOP clade</taxon>
        <taxon>Oryzoideae</taxon>
        <taxon>Oryzeae</taxon>
        <taxon>Oryzinae</taxon>
        <taxon>Oryza</taxon>
    </lineage>
</organism>
<reference evidence="2" key="2">
    <citation type="submission" date="2018-05" db="EMBL/GenBank/DDBJ databases">
        <title>OpunRS2 (Oryza punctata Reference Sequence Version 2).</title>
        <authorList>
            <person name="Zhang J."/>
            <person name="Kudrna D."/>
            <person name="Lee S."/>
            <person name="Talag J."/>
            <person name="Welchert J."/>
            <person name="Wing R.A."/>
        </authorList>
    </citation>
    <scope>NUCLEOTIDE SEQUENCE [LARGE SCALE GENOMIC DNA]</scope>
</reference>
<name>A0A0E0JMV4_ORYPU</name>
<evidence type="ECO:0000256" key="1">
    <source>
        <dbReference type="SAM" id="MobiDB-lite"/>
    </source>
</evidence>
<dbReference type="AlphaFoldDB" id="A0A0E0JMV4"/>
<sequence>MGRDPTRAFRPRLRSAKPPRIGLRVPSSPPTHHRSPPAASDELLVQSVMQMTKRHMVTNLLCYQNSYANNTPEVDNFESNI</sequence>
<protein>
    <submittedName>
        <fullName evidence="2">Uncharacterized protein</fullName>
    </submittedName>
</protein>
<proteinExistence type="predicted"/>